<feature type="chain" id="PRO_5040366571" evidence="1">
    <location>
        <begin position="24"/>
        <end position="451"/>
    </location>
</feature>
<reference evidence="2" key="1">
    <citation type="journal article" date="2021" name="Nat. Commun.">
        <title>Genetic determinants of endophytism in the Arabidopsis root mycobiome.</title>
        <authorList>
            <person name="Mesny F."/>
            <person name="Miyauchi S."/>
            <person name="Thiergart T."/>
            <person name="Pickel B."/>
            <person name="Atanasova L."/>
            <person name="Karlsson M."/>
            <person name="Huettel B."/>
            <person name="Barry K.W."/>
            <person name="Haridas S."/>
            <person name="Chen C."/>
            <person name="Bauer D."/>
            <person name="Andreopoulos W."/>
            <person name="Pangilinan J."/>
            <person name="LaButti K."/>
            <person name="Riley R."/>
            <person name="Lipzen A."/>
            <person name="Clum A."/>
            <person name="Drula E."/>
            <person name="Henrissat B."/>
            <person name="Kohler A."/>
            <person name="Grigoriev I.V."/>
            <person name="Martin F.M."/>
            <person name="Hacquard S."/>
        </authorList>
    </citation>
    <scope>NUCLEOTIDE SEQUENCE</scope>
    <source>
        <strain evidence="2">MPI-CAGE-AT-0021</strain>
    </source>
</reference>
<keyword evidence="1" id="KW-0732">Signal</keyword>
<dbReference type="OrthoDB" id="536881at2759"/>
<gene>
    <name evidence="2" type="ORF">B0J13DRAFT_594394</name>
</gene>
<feature type="signal peptide" evidence="1">
    <location>
        <begin position="1"/>
        <end position="23"/>
    </location>
</feature>
<protein>
    <submittedName>
        <fullName evidence="2">Uncharacterized protein</fullName>
    </submittedName>
</protein>
<evidence type="ECO:0000313" key="2">
    <source>
        <dbReference type="EMBL" id="KAH7149845.1"/>
    </source>
</evidence>
<keyword evidence="3" id="KW-1185">Reference proteome</keyword>
<dbReference type="Proteomes" id="UP000717696">
    <property type="component" value="Unassembled WGS sequence"/>
</dbReference>
<organism evidence="2 3">
    <name type="scientific">Dactylonectria estremocensis</name>
    <dbReference type="NCBI Taxonomy" id="1079267"/>
    <lineage>
        <taxon>Eukaryota</taxon>
        <taxon>Fungi</taxon>
        <taxon>Dikarya</taxon>
        <taxon>Ascomycota</taxon>
        <taxon>Pezizomycotina</taxon>
        <taxon>Sordariomycetes</taxon>
        <taxon>Hypocreomycetidae</taxon>
        <taxon>Hypocreales</taxon>
        <taxon>Nectriaceae</taxon>
        <taxon>Dactylonectria</taxon>
    </lineage>
</organism>
<dbReference type="EMBL" id="JAGMUU010000006">
    <property type="protein sequence ID" value="KAH7149845.1"/>
    <property type="molecule type" value="Genomic_DNA"/>
</dbReference>
<dbReference type="SUPFAM" id="SSF52058">
    <property type="entry name" value="L domain-like"/>
    <property type="match status" value="1"/>
</dbReference>
<dbReference type="AlphaFoldDB" id="A0A9P9EXW7"/>
<dbReference type="InterPro" id="IPR036941">
    <property type="entry name" value="Rcpt_L-dom_sf"/>
</dbReference>
<sequence>MRQSPSVLAPLWFLGLFLRTAHAIECVNVTIADADDAAEVRRDCTVISGDLYFAKYFNETINLDGVVEITGNIFHKGCEEDWEECELPLPFSISSSTLTEVGGDIQFKYFQGLQELSFPNLTLVQGSVLLRRVHELERLDITKLARLGYFALEAANLTSLQHERLEAFTGDNKYGAVSLGAAAVESVDSFFSYPIYANGSAEQSSVYINTGRLPNVREINFGWARVDTLSIRGNDIAVTLGTSRTTSMEIGSLIIDGNITGVSRHESVKNLTVGRCTVGSVHSTKSLELPFDQLANLTIKLSKGLETVKLPQAALNWEDFGLDIWSCGKLDLGSEYVDNERVWYWPEKNITSISMYEVNVSTSFFDSFLENHKNGNNTQKVLEEFKLLRDQSIAPGLDCTPFDELHARGVLPDEYSCGNSTFYTDSVASPIVARNVWHYGVAFAAIALGYI</sequence>
<comment type="caution">
    <text evidence="2">The sequence shown here is derived from an EMBL/GenBank/DDBJ whole genome shotgun (WGS) entry which is preliminary data.</text>
</comment>
<proteinExistence type="predicted"/>
<name>A0A9P9EXW7_9HYPO</name>
<dbReference type="Gene3D" id="3.80.20.20">
    <property type="entry name" value="Receptor L-domain"/>
    <property type="match status" value="1"/>
</dbReference>
<accession>A0A9P9EXW7</accession>
<evidence type="ECO:0000256" key="1">
    <source>
        <dbReference type="SAM" id="SignalP"/>
    </source>
</evidence>
<evidence type="ECO:0000313" key="3">
    <source>
        <dbReference type="Proteomes" id="UP000717696"/>
    </source>
</evidence>